<evidence type="ECO:0000313" key="2">
    <source>
        <dbReference type="Proteomes" id="UP000247555"/>
    </source>
</evidence>
<dbReference type="InterPro" id="IPR029035">
    <property type="entry name" value="DHS-like_NAD/FAD-binding_dom"/>
</dbReference>
<accession>A0A318KYD2</accession>
<sequence>MESTQKIVFWFGAGVSIPSHMPGGEALTWHWLEHHLPVTHEMALLHQLYREAHQSLGKTMPRLEKVIEDCLWAMGPDCLANLEIFHHCAPNWIHHQIAEIILRTQSWAITTNFDQAVEAAAGHRIPVITPSQHPLSNWGLLKLHGSIEEPLPTLGHSISNLEPGLPPSLRDALLALLDDPDVTLIVLGYSGSDYFDITPLFLQRIHQGKLFAAHLCWLAWQNDLDNRTQEEQLANLPEGARTFCAAFAPEHREILGGPTEYTLARALKRAPFIINQPSAAFDWKKGWKERYTPTLAQRQRFAAKWYASMGCGAHSLRWLAPSAWAPGSLAGKDARLALNALRDQGWYEAEYRLRQQLVPDDTAADRRQWQRMHAASLRLSGRWRRAAWQYCRMLWQPAVQPAHAKALQREQQAGWMEAGIFFQSAAIHLLQKPAPYDLWSCIQVWLCRLAIRHSLVRVDARHEAPALQDAHMRAVMMRLICFMHTPMPRLVAWLERNRSWQDIWPPPPAQARDHAYRETDSFLGTVNNLRNIAQEITAAWQTQGFNPHNSAITPPVSVVVRLLQDSLQLAQQIGDSPGQCKAARALAKLTTENAEPLEAWAQKVEYAQYAQEQDFMHKYQLNVSLTARIRHKIRTAAIWLHWR</sequence>
<dbReference type="EMBL" id="QJKI01000001">
    <property type="protein sequence ID" value="PXX81908.1"/>
    <property type="molecule type" value="Genomic_DNA"/>
</dbReference>
<organism evidence="1 2">
    <name type="scientific">Rivihabitans pingtungensis</name>
    <dbReference type="NCBI Taxonomy" id="1054498"/>
    <lineage>
        <taxon>Bacteria</taxon>
        <taxon>Pseudomonadati</taxon>
        <taxon>Pseudomonadota</taxon>
        <taxon>Betaproteobacteria</taxon>
        <taxon>Neisseriales</taxon>
        <taxon>Aquaspirillaceae</taxon>
        <taxon>Rivihabitans</taxon>
    </lineage>
</organism>
<protein>
    <recommendedName>
        <fullName evidence="3">SIR2-like protein</fullName>
    </recommendedName>
</protein>
<dbReference type="SUPFAM" id="SSF52467">
    <property type="entry name" value="DHS-like NAD/FAD-binding domain"/>
    <property type="match status" value="1"/>
</dbReference>
<comment type="caution">
    <text evidence="1">The sequence shown here is derived from an EMBL/GenBank/DDBJ whole genome shotgun (WGS) entry which is preliminary data.</text>
</comment>
<dbReference type="RefSeq" id="WP_146215017.1">
    <property type="nucleotide sequence ID" value="NZ_QJKI01000001.1"/>
</dbReference>
<evidence type="ECO:0008006" key="3">
    <source>
        <dbReference type="Google" id="ProtNLM"/>
    </source>
</evidence>
<dbReference type="Proteomes" id="UP000247555">
    <property type="component" value="Unassembled WGS sequence"/>
</dbReference>
<gene>
    <name evidence="1" type="ORF">DFR34_101137</name>
</gene>
<keyword evidence="2" id="KW-1185">Reference proteome</keyword>
<proteinExistence type="predicted"/>
<dbReference type="OrthoDB" id="6635960at2"/>
<reference evidence="1 2" key="1">
    <citation type="submission" date="2018-05" db="EMBL/GenBank/DDBJ databases">
        <title>Genomic Encyclopedia of Type Strains, Phase IV (KMG-IV): sequencing the most valuable type-strain genomes for metagenomic binning, comparative biology and taxonomic classification.</title>
        <authorList>
            <person name="Goeker M."/>
        </authorList>
    </citation>
    <scope>NUCLEOTIDE SEQUENCE [LARGE SCALE GENOMIC DNA]</scope>
    <source>
        <strain evidence="1 2">DSM 29661</strain>
    </source>
</reference>
<evidence type="ECO:0000313" key="1">
    <source>
        <dbReference type="EMBL" id="PXX81908.1"/>
    </source>
</evidence>
<dbReference type="AlphaFoldDB" id="A0A318KYD2"/>
<name>A0A318KYD2_9NEIS</name>
<dbReference type="Gene3D" id="3.40.50.1220">
    <property type="entry name" value="TPP-binding domain"/>
    <property type="match status" value="1"/>
</dbReference>